<evidence type="ECO:0000256" key="11">
    <source>
        <dbReference type="ARBA" id="ARBA00038856"/>
    </source>
</evidence>
<evidence type="ECO:0000256" key="14">
    <source>
        <dbReference type="ARBA" id="ARBA00049744"/>
    </source>
</evidence>
<dbReference type="EMBL" id="JACTVJ010000019">
    <property type="protein sequence ID" value="MBC9717345.1"/>
    <property type="molecule type" value="Genomic_DNA"/>
</dbReference>
<evidence type="ECO:0000256" key="4">
    <source>
        <dbReference type="ARBA" id="ARBA00022630"/>
    </source>
</evidence>
<comment type="cofactor">
    <cofactor evidence="1">
        <name>FAD</name>
        <dbReference type="ChEBI" id="CHEBI:57692"/>
    </cofactor>
</comment>
<evidence type="ECO:0000313" key="17">
    <source>
        <dbReference type="EMBL" id="MBC9717345.1"/>
    </source>
</evidence>
<dbReference type="Proteomes" id="UP000642284">
    <property type="component" value="Unassembled WGS sequence"/>
</dbReference>
<keyword evidence="10" id="KW-0413">Isomerase</keyword>
<keyword evidence="4" id="KW-0285">Flavoprotein</keyword>
<gene>
    <name evidence="17" type="ORF">H9Y04_32935</name>
</gene>
<dbReference type="InterPro" id="IPR006311">
    <property type="entry name" value="TAT_signal"/>
</dbReference>
<dbReference type="SUPFAM" id="SSF51905">
    <property type="entry name" value="FAD/NAD(P)-binding domain"/>
    <property type="match status" value="1"/>
</dbReference>
<keyword evidence="9" id="KW-0753">Steroid metabolism</keyword>
<protein>
    <recommendedName>
        <fullName evidence="14">Cholesterol oxidase</fullName>
        <ecNumber evidence="13">1.1.3.6</ecNumber>
        <ecNumber evidence="11">5.3.3.1</ecNumber>
    </recommendedName>
    <alternativeName>
        <fullName evidence="15">Cholesterol isomerase</fullName>
    </alternativeName>
</protein>
<dbReference type="EC" id="5.3.3.1" evidence="11"/>
<evidence type="ECO:0000256" key="10">
    <source>
        <dbReference type="ARBA" id="ARBA00023235"/>
    </source>
</evidence>
<keyword evidence="3" id="KW-0153">Cholesterol metabolism</keyword>
<keyword evidence="18" id="KW-1185">Reference proteome</keyword>
<sequence length="495" mass="51841">MSSASLRPYGRRELFGLAAGGTLAGLAAAVLPASDRAAAATARRTHFRAVVIGSGFGGAVAALRLGQAGVDTLVLERGTDGGPGPDGGVEHHLESGLDMLAGVTVGGGSVGYFGITVAPQRPYFERLYPKGLRYDELARTWFPLARRMLRASAMPRDIYDAAPYTHVRSWDTRVRRAGFTPYGLGAAFNWQAVRDELDGRTRSVVTAGDPVGATTTGAKLTLRQTYLPAALATGRVQLRARHEVVGITRSRRGYELQVRRLAPDGGVLATEAVTCELLFLAAGTLGTNRLLVAARETGALPELPAGIGSGFGDNGDQFTGCVIPVAQSGPTQGAPIASMTRLHDEFELPLLLECGHFPPAGDRALSVSFAMTVDTDHRGTFRYDPATRAVRLTDWSTEKTAAARRSALAATARIAEATPGCVPLPDLSPLLPTAHPLGGCEIGRVTDLEGRVRGMKGLYVMDSTLLPGNAAGANPSLTITALAERALAGIVRAGG</sequence>
<keyword evidence="8" id="KW-1207">Sterol metabolism</keyword>
<dbReference type="PANTHER" id="PTHR47470:SF1">
    <property type="entry name" value="FAD-DEPENDENT OXIDOREDUCTASE 2 FAD BINDING DOMAIN-CONTAINING PROTEIN"/>
    <property type="match status" value="1"/>
</dbReference>
<organism evidence="17 18">
    <name type="scientific">Streptomyces polyasparticus</name>
    <dbReference type="NCBI Taxonomy" id="2767826"/>
    <lineage>
        <taxon>Bacteria</taxon>
        <taxon>Bacillati</taxon>
        <taxon>Actinomycetota</taxon>
        <taxon>Actinomycetes</taxon>
        <taxon>Kitasatosporales</taxon>
        <taxon>Streptomycetaceae</taxon>
        <taxon>Streptomyces</taxon>
    </lineage>
</organism>
<comment type="pathway">
    <text evidence="12">Steroid metabolism; cholesterol degradation.</text>
</comment>
<reference evidence="17 18" key="1">
    <citation type="submission" date="2020-08" db="EMBL/GenBank/DDBJ databases">
        <title>Genemic of Streptomyces polyaspartic.</title>
        <authorList>
            <person name="Liu W."/>
        </authorList>
    </citation>
    <scope>NUCLEOTIDE SEQUENCE [LARGE SCALE GENOMIC DNA]</scope>
    <source>
        <strain evidence="17 18">TRM66268-LWL</strain>
    </source>
</reference>
<evidence type="ECO:0000256" key="8">
    <source>
        <dbReference type="ARBA" id="ARBA00023166"/>
    </source>
</evidence>
<evidence type="ECO:0000256" key="2">
    <source>
        <dbReference type="ARBA" id="ARBA00010790"/>
    </source>
</evidence>
<comment type="similarity">
    <text evidence="2">Belongs to the GMC oxidoreductase family.</text>
</comment>
<accession>A0ABR7SPE5</accession>
<evidence type="ECO:0000256" key="15">
    <source>
        <dbReference type="ARBA" id="ARBA00049778"/>
    </source>
</evidence>
<dbReference type="Pfam" id="PF05199">
    <property type="entry name" value="GMC_oxred_C"/>
    <property type="match status" value="1"/>
</dbReference>
<comment type="caution">
    <text evidence="17">The sequence shown here is derived from an EMBL/GenBank/DDBJ whole genome shotgun (WGS) entry which is preliminary data.</text>
</comment>
<dbReference type="InterPro" id="IPR007867">
    <property type="entry name" value="GMC_OxRtase_C"/>
</dbReference>
<dbReference type="PROSITE" id="PS51318">
    <property type="entry name" value="TAT"/>
    <property type="match status" value="1"/>
</dbReference>
<evidence type="ECO:0000256" key="3">
    <source>
        <dbReference type="ARBA" id="ARBA00022548"/>
    </source>
</evidence>
<dbReference type="InterPro" id="IPR036188">
    <property type="entry name" value="FAD/NAD-bd_sf"/>
</dbReference>
<evidence type="ECO:0000256" key="5">
    <source>
        <dbReference type="ARBA" id="ARBA00022827"/>
    </source>
</evidence>
<evidence type="ECO:0000259" key="16">
    <source>
        <dbReference type="Pfam" id="PF05199"/>
    </source>
</evidence>
<dbReference type="RefSeq" id="WP_187817795.1">
    <property type="nucleotide sequence ID" value="NZ_JACTVJ010000019.1"/>
</dbReference>
<dbReference type="PANTHER" id="PTHR47470">
    <property type="entry name" value="CHOLESTEROL OXIDASE"/>
    <property type="match status" value="1"/>
</dbReference>
<proteinExistence type="inferred from homology"/>
<dbReference type="Gene3D" id="3.50.50.60">
    <property type="entry name" value="FAD/NAD(P)-binding domain"/>
    <property type="match status" value="2"/>
</dbReference>
<keyword evidence="5" id="KW-0274">FAD</keyword>
<feature type="domain" description="Glucose-methanol-choline oxidoreductase C-terminal" evidence="16">
    <location>
        <begin position="389"/>
        <end position="483"/>
    </location>
</feature>
<dbReference type="SUPFAM" id="SSF54373">
    <property type="entry name" value="FAD-linked reductases, C-terminal domain"/>
    <property type="match status" value="1"/>
</dbReference>
<evidence type="ECO:0000256" key="12">
    <source>
        <dbReference type="ARBA" id="ARBA00049645"/>
    </source>
</evidence>
<evidence type="ECO:0000256" key="13">
    <source>
        <dbReference type="ARBA" id="ARBA00049723"/>
    </source>
</evidence>
<dbReference type="InterPro" id="IPR052542">
    <property type="entry name" value="Cholesterol_Oxidase"/>
</dbReference>
<evidence type="ECO:0000256" key="6">
    <source>
        <dbReference type="ARBA" id="ARBA00023002"/>
    </source>
</evidence>
<evidence type="ECO:0000256" key="9">
    <source>
        <dbReference type="ARBA" id="ARBA00023221"/>
    </source>
</evidence>
<dbReference type="EC" id="1.1.3.6" evidence="13"/>
<evidence type="ECO:0000256" key="7">
    <source>
        <dbReference type="ARBA" id="ARBA00023098"/>
    </source>
</evidence>
<evidence type="ECO:0000256" key="1">
    <source>
        <dbReference type="ARBA" id="ARBA00001974"/>
    </source>
</evidence>
<evidence type="ECO:0000313" key="18">
    <source>
        <dbReference type="Proteomes" id="UP000642284"/>
    </source>
</evidence>
<name>A0ABR7SPE5_9ACTN</name>
<dbReference type="Gene3D" id="3.30.410.10">
    <property type="entry name" value="Cholesterol Oxidase, domain 2"/>
    <property type="match status" value="1"/>
</dbReference>
<keyword evidence="7" id="KW-0443">Lipid metabolism</keyword>
<keyword evidence="6" id="KW-0560">Oxidoreductase</keyword>